<comment type="caution">
    <text evidence="2">The sequence shown here is derived from an EMBL/GenBank/DDBJ whole genome shotgun (WGS) entry which is preliminary data.</text>
</comment>
<proteinExistence type="predicted"/>
<dbReference type="VEuPathDB" id="GiardiaDB:GLP15_3143"/>
<dbReference type="AlphaFoldDB" id="E1EVR9"/>
<reference evidence="2 3" key="1">
    <citation type="journal article" date="2010" name="BMC Genomics">
        <title>Genome analysis and comparative genomics of a Giardia intestinalis assemblage E isolate.</title>
        <authorList>
            <person name="Jerlstrom-Hultqvist J."/>
            <person name="Franzen O."/>
            <person name="Ankarklev J."/>
            <person name="Xu F."/>
            <person name="Nohynkova E."/>
            <person name="Andersson J.O."/>
            <person name="Svard S.G."/>
            <person name="Andersson B."/>
        </authorList>
    </citation>
    <scope>NUCLEOTIDE SEQUENCE [LARGE SCALE GENOMIC DNA]</scope>
    <source>
        <strain evidence="2 3">P15</strain>
    </source>
</reference>
<gene>
    <name evidence="2" type="ORF">GLP15_3143</name>
</gene>
<accession>E1EVR9</accession>
<dbReference type="Proteomes" id="UP000008974">
    <property type="component" value="Unassembled WGS sequence"/>
</dbReference>
<feature type="coiled-coil region" evidence="1">
    <location>
        <begin position="17"/>
        <end position="44"/>
    </location>
</feature>
<dbReference type="EMBL" id="ACVC01000010">
    <property type="protein sequence ID" value="EFO65704.1"/>
    <property type="molecule type" value="Genomic_DNA"/>
</dbReference>
<dbReference type="OMA" id="CMIGITR"/>
<organism evidence="2 3">
    <name type="scientific">Giardia intestinalis (strain P15)</name>
    <name type="common">Giardia lamblia</name>
    <dbReference type="NCBI Taxonomy" id="658858"/>
    <lineage>
        <taxon>Eukaryota</taxon>
        <taxon>Metamonada</taxon>
        <taxon>Diplomonadida</taxon>
        <taxon>Hexamitidae</taxon>
        <taxon>Giardiinae</taxon>
        <taxon>Giardia</taxon>
    </lineage>
</organism>
<protein>
    <submittedName>
        <fullName evidence="2">Uncharacterized protein</fullName>
    </submittedName>
</protein>
<name>E1EVR9_GIAIA</name>
<evidence type="ECO:0000313" key="3">
    <source>
        <dbReference type="Proteomes" id="UP000008974"/>
    </source>
</evidence>
<sequence length="161" mass="18155">MSGNNPLKKLVVIQTTLKKIMKQINSIEEQIEQEEREKARCMIGITRSIMKRHVEQNKTLERELAILMTVDERLTNQANANEKLSKELVSLVTYFKDAVIPRERQLAPVFVPAMTPQTVQVVQKAPAPKPLSHIRQVTHLNDSAGSFITTTATPVTKDIAK</sequence>
<evidence type="ECO:0000313" key="2">
    <source>
        <dbReference type="EMBL" id="EFO65704.1"/>
    </source>
</evidence>
<dbReference type="OrthoDB" id="10254535at2759"/>
<evidence type="ECO:0000256" key="1">
    <source>
        <dbReference type="SAM" id="Coils"/>
    </source>
</evidence>
<keyword evidence="1" id="KW-0175">Coiled coil</keyword>